<dbReference type="PROSITE" id="PS01124">
    <property type="entry name" value="HTH_ARAC_FAMILY_2"/>
    <property type="match status" value="1"/>
</dbReference>
<dbReference type="STRING" id="332977.SAMN05421740_103477"/>
<dbReference type="SUPFAM" id="SSF46689">
    <property type="entry name" value="Homeodomain-like"/>
    <property type="match status" value="1"/>
</dbReference>
<sequence>MHEPVRYHIRHAYPATATTAEPPFVPSATLRCAHDRHYLSGEAFDLAYSFHDAKDMFIAVHEIHAHLPLSFPITCTHADLHGCYVSEGRFTLREQDDDVTALSLHAETYTLIYAPRGVYMVSVPRGITIIYLWTTNKRMLLRYISDAAFIPIRPLLLQLKSQGPSPYPTRVLPFGHVPRILWQKLLRLPLLRPLTMDLRLYEAVAALIDCCMDALREQPQGSTKTLNLLHNVRAYIINEIKKGSIPRVDEVVERSGVSESYLLRIHRRYYGTSPQAFIMAIRLRHARDLILTGRYTYTQVAYAVGFSALHDFNKQYKKFFKCYPRETKAL</sequence>
<dbReference type="Gene3D" id="1.10.10.60">
    <property type="entry name" value="Homeodomain-like"/>
    <property type="match status" value="1"/>
</dbReference>
<dbReference type="EMBL" id="FNZR01000003">
    <property type="protein sequence ID" value="SEL09420.1"/>
    <property type="molecule type" value="Genomic_DNA"/>
</dbReference>
<protein>
    <submittedName>
        <fullName evidence="5">AraC-type DNA-binding protein</fullName>
    </submittedName>
</protein>
<dbReference type="PANTHER" id="PTHR43280:SF2">
    <property type="entry name" value="HTH-TYPE TRANSCRIPTIONAL REGULATOR EXSA"/>
    <property type="match status" value="1"/>
</dbReference>
<name>A0A1H7MDM0_9SPHI</name>
<proteinExistence type="predicted"/>
<evidence type="ECO:0000256" key="3">
    <source>
        <dbReference type="ARBA" id="ARBA00023163"/>
    </source>
</evidence>
<evidence type="ECO:0000313" key="5">
    <source>
        <dbReference type="EMBL" id="SEL09420.1"/>
    </source>
</evidence>
<dbReference type="PANTHER" id="PTHR43280">
    <property type="entry name" value="ARAC-FAMILY TRANSCRIPTIONAL REGULATOR"/>
    <property type="match status" value="1"/>
</dbReference>
<keyword evidence="3" id="KW-0804">Transcription</keyword>
<evidence type="ECO:0000256" key="2">
    <source>
        <dbReference type="ARBA" id="ARBA00023125"/>
    </source>
</evidence>
<dbReference type="Pfam" id="PF12833">
    <property type="entry name" value="HTH_18"/>
    <property type="match status" value="1"/>
</dbReference>
<feature type="domain" description="HTH araC/xylS-type" evidence="4">
    <location>
        <begin position="230"/>
        <end position="330"/>
    </location>
</feature>
<reference evidence="6" key="1">
    <citation type="submission" date="2016-10" db="EMBL/GenBank/DDBJ databases">
        <authorList>
            <person name="Varghese N."/>
            <person name="Submissions S."/>
        </authorList>
    </citation>
    <scope>NUCLEOTIDE SEQUENCE [LARGE SCALE GENOMIC DNA]</scope>
    <source>
        <strain evidence="6">Jip14</strain>
    </source>
</reference>
<dbReference type="GO" id="GO:0043565">
    <property type="term" value="F:sequence-specific DNA binding"/>
    <property type="evidence" value="ECO:0007669"/>
    <property type="project" value="InterPro"/>
</dbReference>
<gene>
    <name evidence="5" type="ORF">SAMN05421740_103477</name>
</gene>
<organism evidence="5 6">
    <name type="scientific">Parapedobacter koreensis</name>
    <dbReference type="NCBI Taxonomy" id="332977"/>
    <lineage>
        <taxon>Bacteria</taxon>
        <taxon>Pseudomonadati</taxon>
        <taxon>Bacteroidota</taxon>
        <taxon>Sphingobacteriia</taxon>
        <taxon>Sphingobacteriales</taxon>
        <taxon>Sphingobacteriaceae</taxon>
        <taxon>Parapedobacter</taxon>
    </lineage>
</organism>
<keyword evidence="2 5" id="KW-0238">DNA-binding</keyword>
<evidence type="ECO:0000259" key="4">
    <source>
        <dbReference type="PROSITE" id="PS01124"/>
    </source>
</evidence>
<dbReference type="AlphaFoldDB" id="A0A1H7MDM0"/>
<dbReference type="InterPro" id="IPR018060">
    <property type="entry name" value="HTH_AraC"/>
</dbReference>
<evidence type="ECO:0000256" key="1">
    <source>
        <dbReference type="ARBA" id="ARBA00023015"/>
    </source>
</evidence>
<keyword evidence="6" id="KW-1185">Reference proteome</keyword>
<dbReference type="Proteomes" id="UP000198916">
    <property type="component" value="Unassembled WGS sequence"/>
</dbReference>
<dbReference type="InterPro" id="IPR009057">
    <property type="entry name" value="Homeodomain-like_sf"/>
</dbReference>
<dbReference type="OrthoDB" id="699630at2"/>
<accession>A0A1H7MDM0</accession>
<dbReference type="SMART" id="SM00342">
    <property type="entry name" value="HTH_ARAC"/>
    <property type="match status" value="1"/>
</dbReference>
<evidence type="ECO:0000313" key="6">
    <source>
        <dbReference type="Proteomes" id="UP000198916"/>
    </source>
</evidence>
<keyword evidence="1" id="KW-0805">Transcription regulation</keyword>
<dbReference type="GO" id="GO:0003700">
    <property type="term" value="F:DNA-binding transcription factor activity"/>
    <property type="evidence" value="ECO:0007669"/>
    <property type="project" value="InterPro"/>
</dbReference>